<feature type="domain" description="Histidine kinase/HSP90-like ATPase" evidence="3">
    <location>
        <begin position="912"/>
        <end position="999"/>
    </location>
</feature>
<feature type="domain" description="Two component regulator three Y" evidence="4">
    <location>
        <begin position="702"/>
        <end position="765"/>
    </location>
</feature>
<evidence type="ECO:0000256" key="1">
    <source>
        <dbReference type="ARBA" id="ARBA00022553"/>
    </source>
</evidence>
<evidence type="ECO:0000313" key="7">
    <source>
        <dbReference type="Proteomes" id="UP001566204"/>
    </source>
</evidence>
<dbReference type="EMBL" id="JBEOQB010000005">
    <property type="protein sequence ID" value="MEZ0453708.1"/>
    <property type="molecule type" value="Genomic_DNA"/>
</dbReference>
<proteinExistence type="predicted"/>
<dbReference type="InterPro" id="IPR013783">
    <property type="entry name" value="Ig-like_fold"/>
</dbReference>
<dbReference type="CDD" id="cd16917">
    <property type="entry name" value="HATPase_UhpB-NarQ-NarX-like"/>
    <property type="match status" value="1"/>
</dbReference>
<dbReference type="InterPro" id="IPR011712">
    <property type="entry name" value="Sig_transdc_His_kin_sub3_dim/P"/>
</dbReference>
<gene>
    <name evidence="6" type="ORF">ABTW24_19110</name>
</gene>
<dbReference type="SUPFAM" id="SSF50998">
    <property type="entry name" value="Quinoprotein alcohol dehydrogenase-like"/>
    <property type="match status" value="1"/>
</dbReference>
<dbReference type="Gene3D" id="2.130.10.10">
    <property type="entry name" value="YVTN repeat-like/Quinoprotein amine dehydrogenase"/>
    <property type="match status" value="2"/>
</dbReference>
<evidence type="ECO:0000259" key="4">
    <source>
        <dbReference type="Pfam" id="PF07495"/>
    </source>
</evidence>
<keyword evidence="7" id="KW-1185">Reference proteome</keyword>
<feature type="transmembrane region" description="Helical" evidence="2">
    <location>
        <begin position="772"/>
        <end position="792"/>
    </location>
</feature>
<dbReference type="InterPro" id="IPR011123">
    <property type="entry name" value="Y_Y_Y"/>
</dbReference>
<dbReference type="InterPro" id="IPR003594">
    <property type="entry name" value="HATPase_dom"/>
</dbReference>
<dbReference type="PANTHER" id="PTHR43547">
    <property type="entry name" value="TWO-COMPONENT HISTIDINE KINASE"/>
    <property type="match status" value="1"/>
</dbReference>
<organism evidence="6 7">
    <name type="scientific">Sphingobacterium thalpophilum</name>
    <dbReference type="NCBI Taxonomy" id="259"/>
    <lineage>
        <taxon>Bacteria</taxon>
        <taxon>Pseudomonadati</taxon>
        <taxon>Bacteroidota</taxon>
        <taxon>Sphingobacteriia</taxon>
        <taxon>Sphingobacteriales</taxon>
        <taxon>Sphingobacteriaceae</taxon>
        <taxon>Sphingobacterium</taxon>
    </lineage>
</organism>
<dbReference type="SUPFAM" id="SSF63829">
    <property type="entry name" value="Calcium-dependent phosphotriesterase"/>
    <property type="match status" value="1"/>
</dbReference>
<dbReference type="Pfam" id="PF07730">
    <property type="entry name" value="HisKA_3"/>
    <property type="match status" value="1"/>
</dbReference>
<keyword evidence="1" id="KW-0597">Phosphoprotein</keyword>
<accession>A0ABV4HKE0</accession>
<dbReference type="Pfam" id="PF02518">
    <property type="entry name" value="HATPase_c"/>
    <property type="match status" value="1"/>
</dbReference>
<feature type="domain" description="Signal transduction histidine kinase subgroup 3 dimerisation and phosphoacceptor" evidence="5">
    <location>
        <begin position="804"/>
        <end position="868"/>
    </location>
</feature>
<dbReference type="Gene3D" id="3.30.565.10">
    <property type="entry name" value="Histidine kinase-like ATPase, C-terminal domain"/>
    <property type="match status" value="1"/>
</dbReference>
<protein>
    <submittedName>
        <fullName evidence="6">Two-component regulator propeller domain-containing protein</fullName>
    </submittedName>
</protein>
<keyword evidence="2" id="KW-0472">Membrane</keyword>
<dbReference type="InterPro" id="IPR011110">
    <property type="entry name" value="Reg_prop"/>
</dbReference>
<dbReference type="Proteomes" id="UP001566204">
    <property type="component" value="Unassembled WGS sequence"/>
</dbReference>
<evidence type="ECO:0000259" key="3">
    <source>
        <dbReference type="Pfam" id="PF02518"/>
    </source>
</evidence>
<evidence type="ECO:0000259" key="5">
    <source>
        <dbReference type="Pfam" id="PF07730"/>
    </source>
</evidence>
<sequence>MMTSKKFALFLASLFTLLPLMLKAMEISFNRITDGLASNFVNCVTQTADGFIWVGTKNGLQRYDGIRFRRLLSPGLPGLPVDQLLVSQKSKSLLVRMEHTFFLLNPQTNKAQEVKVDQYTKDFQNYQIRLVQQAGQIFLILHGVDILILNESTNKFESSSNTIGFPANWGPTWLQYDGTGIFWIAGLQGMGYFDSNKKTFFTNNKLSSVKNINRFYRDSRGRVFIQIKKRHTNGLIYLADTNFENKKLIPSEPNSRSNYHDFYECVEFGNIIWAYGVDIFNLFDEDKKKFVQFYDQKNTDYGIQVTTVSQVFRDRDQNVWVATDNGLYIMSIIGDHVRNIVTSGIFEKAAITDLTSFGPDGIMVGSWGEKLTTIKYNDALKVNLEPKVSDILYNGAPTQDLNFRHIWSIEYDQKTGNSWIGCKNGRLIFFDAKTRRSQFLVPKIFGGQSIRRISVHPNGQIWFGTDNGKIIRKENSGYTILNDLKSSVSCIRPGNGNDVWVGTRGSGVFQLEASSGKIIKNYKSGPHGLTTSKIQSIELIGDRLLAIAGYSGLDILNLHTGEVTKYNIGNGLPQNMVTALVTDNEGLLWMSTTAGICRFDPGKREFRSFNKRHGLVNTSNVANLLTCGVKLASGKLAFSSDKAVLIFDPSKFNRNNSAPKELHITDFKLFDKYLSVDSLIRAGGVTLEHWQNFFSIFYSTLSYNDPDSFKYYYRLEGSGKSWIPSDPQLATNFASLSPGKYVFMVRSESQGGKFSAITKLPITIKPAFYQTWWFFAIIALFILSSIFILHRYRLKRLLEVHRLREKVARDLHDDVGSTLTSIHILSEVAKKDLSEQHYIVRSYLDRIGANSSQMMQAMDDIVWSIKPDNDLLQKIVARMREHAALILDPLKIQYVFQADDSIRNIKLDMEQRRHLFLIYKEALNNISKYAEATSVLINIGAGPSHIELQIKDNGKGFDCSRQHSGNGLYNMAQRSQALGAQFSITSSENRGTTVLLTLKI</sequence>
<evidence type="ECO:0000313" key="6">
    <source>
        <dbReference type="EMBL" id="MEZ0453708.1"/>
    </source>
</evidence>
<reference evidence="6 7" key="1">
    <citation type="submission" date="2024-06" db="EMBL/GenBank/DDBJ databases">
        <title>Soil Sphingobacterium thalpophilum.</title>
        <authorList>
            <person name="Yang J."/>
            <person name="Li J."/>
        </authorList>
    </citation>
    <scope>NUCLEOTIDE SEQUENCE [LARGE SCALE GENOMIC DNA]</scope>
    <source>
        <strain evidence="6 7">22g91tb</strain>
    </source>
</reference>
<comment type="caution">
    <text evidence="6">The sequence shown here is derived from an EMBL/GenBank/DDBJ whole genome shotgun (WGS) entry which is preliminary data.</text>
</comment>
<name>A0ABV4HKE0_9SPHI</name>
<dbReference type="Pfam" id="PF07494">
    <property type="entry name" value="Reg_prop"/>
    <property type="match status" value="2"/>
</dbReference>
<dbReference type="Pfam" id="PF07495">
    <property type="entry name" value="Y_Y_Y"/>
    <property type="match status" value="1"/>
</dbReference>
<evidence type="ECO:0000256" key="2">
    <source>
        <dbReference type="SAM" id="Phobius"/>
    </source>
</evidence>
<keyword evidence="2" id="KW-1133">Transmembrane helix</keyword>
<dbReference type="InterPro" id="IPR036890">
    <property type="entry name" value="HATPase_C_sf"/>
</dbReference>
<dbReference type="RefSeq" id="WP_370483330.1">
    <property type="nucleotide sequence ID" value="NZ_JBEOQA010000002.1"/>
</dbReference>
<dbReference type="PANTHER" id="PTHR43547:SF2">
    <property type="entry name" value="HYBRID SIGNAL TRANSDUCTION HISTIDINE KINASE C"/>
    <property type="match status" value="1"/>
</dbReference>
<keyword evidence="2" id="KW-0812">Transmembrane</keyword>
<dbReference type="Gene3D" id="1.20.5.1930">
    <property type="match status" value="1"/>
</dbReference>
<dbReference type="InterPro" id="IPR011047">
    <property type="entry name" value="Quinoprotein_ADH-like_sf"/>
</dbReference>
<dbReference type="Gene3D" id="2.60.40.10">
    <property type="entry name" value="Immunoglobulins"/>
    <property type="match status" value="1"/>
</dbReference>
<dbReference type="InterPro" id="IPR015943">
    <property type="entry name" value="WD40/YVTN_repeat-like_dom_sf"/>
</dbReference>
<dbReference type="SUPFAM" id="SSF55874">
    <property type="entry name" value="ATPase domain of HSP90 chaperone/DNA topoisomerase II/histidine kinase"/>
    <property type="match status" value="1"/>
</dbReference>